<comment type="cofactor">
    <cofactor evidence="1">
        <name>FAD</name>
        <dbReference type="ChEBI" id="CHEBI:57692"/>
    </cofactor>
</comment>
<evidence type="ECO:0000256" key="2">
    <source>
        <dbReference type="ARBA" id="ARBA00004173"/>
    </source>
</evidence>
<gene>
    <name evidence="18" type="ORF">LOTGIDRAFT_234113</name>
</gene>
<keyword evidence="5" id="KW-0274">FAD</keyword>
<evidence type="ECO:0000256" key="4">
    <source>
        <dbReference type="ARBA" id="ARBA00022719"/>
    </source>
</evidence>
<dbReference type="OMA" id="ERYSMFI"/>
<reference evidence="18 19" key="1">
    <citation type="journal article" date="2013" name="Nature">
        <title>Insights into bilaterian evolution from three spiralian genomes.</title>
        <authorList>
            <person name="Simakov O."/>
            <person name="Marletaz F."/>
            <person name="Cho S.J."/>
            <person name="Edsinger-Gonzales E."/>
            <person name="Havlak P."/>
            <person name="Hellsten U."/>
            <person name="Kuo D.H."/>
            <person name="Larsson T."/>
            <person name="Lv J."/>
            <person name="Arendt D."/>
            <person name="Savage R."/>
            <person name="Osoegawa K."/>
            <person name="de Jong P."/>
            <person name="Grimwood J."/>
            <person name="Chapman J.A."/>
            <person name="Shapiro H."/>
            <person name="Aerts A."/>
            <person name="Otillar R.P."/>
            <person name="Terry A.Y."/>
            <person name="Boore J.L."/>
            <person name="Grigoriev I.V."/>
            <person name="Lindberg D.R."/>
            <person name="Seaver E.C."/>
            <person name="Weisblat D.A."/>
            <person name="Putnam N.H."/>
            <person name="Rokhsar D.S."/>
        </authorList>
    </citation>
    <scope>NUCLEOTIDE SEQUENCE [LARGE SCALE GENOMIC DNA]</scope>
</reference>
<dbReference type="EC" id="1.8.5.8" evidence="14"/>
<comment type="catalytic activity">
    <reaction evidence="11">
        <text>a quinone + hydrogen sulfide + glutathione + H(+) = S-sulfanylglutathione + a quinol</text>
        <dbReference type="Rhea" id="RHEA:55156"/>
        <dbReference type="ChEBI" id="CHEBI:15378"/>
        <dbReference type="ChEBI" id="CHEBI:24646"/>
        <dbReference type="ChEBI" id="CHEBI:29919"/>
        <dbReference type="ChEBI" id="CHEBI:57925"/>
        <dbReference type="ChEBI" id="CHEBI:58905"/>
        <dbReference type="ChEBI" id="CHEBI:132124"/>
        <dbReference type="EC" id="1.8.5.8"/>
    </reaction>
    <physiologicalReaction direction="left-to-right" evidence="11">
        <dbReference type="Rhea" id="RHEA:55157"/>
    </physiologicalReaction>
</comment>
<dbReference type="GO" id="GO:0005739">
    <property type="term" value="C:mitochondrion"/>
    <property type="evidence" value="ECO:0007669"/>
    <property type="project" value="UniProtKB-SubCell"/>
</dbReference>
<evidence type="ECO:0000256" key="3">
    <source>
        <dbReference type="ARBA" id="ARBA00022630"/>
    </source>
</evidence>
<dbReference type="STRING" id="225164.V3ZEX9"/>
<dbReference type="OrthoDB" id="5376590at2759"/>
<evidence type="ECO:0000256" key="10">
    <source>
        <dbReference type="ARBA" id="ARBA00052810"/>
    </source>
</evidence>
<dbReference type="RefSeq" id="XP_009059502.1">
    <property type="nucleotide sequence ID" value="XM_009061254.1"/>
</dbReference>
<dbReference type="InterPro" id="IPR036188">
    <property type="entry name" value="FAD/NAD-bd_sf"/>
</dbReference>
<dbReference type="AlphaFoldDB" id="V3ZEX9"/>
<dbReference type="Pfam" id="PF07992">
    <property type="entry name" value="Pyr_redox_2"/>
    <property type="match status" value="1"/>
</dbReference>
<evidence type="ECO:0000256" key="8">
    <source>
        <dbReference type="ARBA" id="ARBA00023128"/>
    </source>
</evidence>
<evidence type="ECO:0000256" key="14">
    <source>
        <dbReference type="ARBA" id="ARBA00066447"/>
    </source>
</evidence>
<evidence type="ECO:0000256" key="15">
    <source>
        <dbReference type="ARBA" id="ARBA00070160"/>
    </source>
</evidence>
<evidence type="ECO:0000256" key="12">
    <source>
        <dbReference type="ARBA" id="ARBA00059167"/>
    </source>
</evidence>
<dbReference type="GO" id="GO:0070221">
    <property type="term" value="P:sulfide oxidation, using sulfide:quinone oxidoreductase"/>
    <property type="evidence" value="ECO:0007669"/>
    <property type="project" value="TreeGrafter"/>
</dbReference>
<comment type="similarity">
    <text evidence="13">Belongs to the SQRD family.</text>
</comment>
<evidence type="ECO:0000256" key="1">
    <source>
        <dbReference type="ARBA" id="ARBA00001974"/>
    </source>
</evidence>
<dbReference type="GO" id="GO:0048038">
    <property type="term" value="F:quinone binding"/>
    <property type="evidence" value="ECO:0007669"/>
    <property type="project" value="UniProtKB-KW"/>
</dbReference>
<evidence type="ECO:0000256" key="7">
    <source>
        <dbReference type="ARBA" id="ARBA00023002"/>
    </source>
</evidence>
<dbReference type="GO" id="GO:0106436">
    <property type="term" value="F:glutathione-dependent sulfide quinone oxidoreductase activity"/>
    <property type="evidence" value="ECO:0007669"/>
    <property type="project" value="UniProtKB-EC"/>
</dbReference>
<dbReference type="EMBL" id="KB202544">
    <property type="protein sequence ID" value="ESO89708.1"/>
    <property type="molecule type" value="Genomic_DNA"/>
</dbReference>
<dbReference type="Proteomes" id="UP000030746">
    <property type="component" value="Unassembled WGS sequence"/>
</dbReference>
<dbReference type="GeneID" id="20249451"/>
<keyword evidence="4" id="KW-0874">Quinone</keyword>
<dbReference type="FunFam" id="3.50.50.60:FF:000034">
    <property type="entry name" value="sulfide:quinone oxidoreductase, mitochondrial"/>
    <property type="match status" value="1"/>
</dbReference>
<name>V3ZEX9_LOTGI</name>
<comment type="catalytic activity">
    <reaction evidence="10">
        <text>ubiquinone-10 + hydrogen sulfide + glutathione + H(+) = S-sulfanylglutathione + ubiquinol-10</text>
        <dbReference type="Rhea" id="RHEA:62608"/>
        <dbReference type="ChEBI" id="CHEBI:15378"/>
        <dbReference type="ChEBI" id="CHEBI:29919"/>
        <dbReference type="ChEBI" id="CHEBI:46245"/>
        <dbReference type="ChEBI" id="CHEBI:57925"/>
        <dbReference type="ChEBI" id="CHEBI:58905"/>
        <dbReference type="ChEBI" id="CHEBI:64183"/>
    </reaction>
    <physiologicalReaction direction="left-to-right" evidence="10">
        <dbReference type="Rhea" id="RHEA:62609"/>
    </physiologicalReaction>
</comment>
<comment type="subcellular location">
    <subcellularLocation>
        <location evidence="2">Mitochondrion</location>
    </subcellularLocation>
</comment>
<dbReference type="CTD" id="20249451"/>
<dbReference type="PANTHER" id="PTHR10632:SF2">
    <property type="entry name" value="SULFIDE:QUINONE OXIDOREDUCTASE, MITOCHONDRIAL"/>
    <property type="match status" value="1"/>
</dbReference>
<keyword evidence="19" id="KW-1185">Reference proteome</keyword>
<protein>
    <recommendedName>
        <fullName evidence="15">Sulfide:quinone oxidoreductase, mitochondrial</fullName>
        <ecNumber evidence="14">1.8.5.8</ecNumber>
    </recommendedName>
    <alternativeName>
        <fullName evidence="16">Sulfide quinone oxidoreductase</fullName>
    </alternativeName>
</protein>
<evidence type="ECO:0000256" key="6">
    <source>
        <dbReference type="ARBA" id="ARBA00022946"/>
    </source>
</evidence>
<evidence type="ECO:0000313" key="18">
    <source>
        <dbReference type="EMBL" id="ESO89708.1"/>
    </source>
</evidence>
<keyword evidence="6" id="KW-0809">Transit peptide</keyword>
<keyword evidence="3" id="KW-0285">Flavoprotein</keyword>
<dbReference type="Gene3D" id="3.50.50.60">
    <property type="entry name" value="FAD/NAD(P)-binding domain"/>
    <property type="match status" value="2"/>
</dbReference>
<dbReference type="InterPro" id="IPR023753">
    <property type="entry name" value="FAD/NAD-binding_dom"/>
</dbReference>
<evidence type="ECO:0000313" key="19">
    <source>
        <dbReference type="Proteomes" id="UP000030746"/>
    </source>
</evidence>
<accession>V3ZEX9</accession>
<keyword evidence="8" id="KW-0496">Mitochondrion</keyword>
<dbReference type="KEGG" id="lgi:LOTGIDRAFT_234113"/>
<sequence length="448" mass="49624">MALQSGRRLLGLKFVRRIIAQENEIAMFSTTGPTNAKSCKVLVVGGGTGGISTAARFVKKVGKGNVIIIEPTDTHYYQAMWTLVGGGAKKFTDTSKPMKSVIPSGCNWIQDKAVKFDPENNTVTTEGGETVNYEYLIIGMGLQLNFENVKGLVDALKTDPNVVSNYSPNTVNKTFPALQNLKNGEAIFTFPSTPIKCAGAPQKIMYLADDYLRKNGRRDNVHINFNTALGVIFGVPKYAERLRELVSKRNITVNYTHNLTAIDADKKEAVFEILGNDKKETKSFKYDFIHVTPPMSAPDVLRNSNRLVDSTGFLDVNKETLQHVKYKNIFGIGDCTNIPTSKTAAAIAAQNGVLYKNLSLVMEGGNVSSKYDGYTSCPLVTSYERCILAEFGFDGKVMETFPVDQGKERRSMLLLKKHVMPTIYWEAMLRGYWNGPGVFRKLMHFGKS</sequence>
<evidence type="ECO:0000256" key="13">
    <source>
        <dbReference type="ARBA" id="ARBA00060891"/>
    </source>
</evidence>
<dbReference type="HOGENOM" id="CLU_030742_2_1_1"/>
<dbReference type="GO" id="GO:0070224">
    <property type="term" value="F:sulfide:quinone oxidoreductase activity"/>
    <property type="evidence" value="ECO:0007669"/>
    <property type="project" value="TreeGrafter"/>
</dbReference>
<keyword evidence="7" id="KW-0560">Oxidoreductase</keyword>
<dbReference type="InterPro" id="IPR015904">
    <property type="entry name" value="Sulphide_quinone_reductase"/>
</dbReference>
<feature type="domain" description="FAD/NAD(P)-binding" evidence="17">
    <location>
        <begin position="40"/>
        <end position="152"/>
    </location>
</feature>
<dbReference type="GO" id="GO:0071949">
    <property type="term" value="F:FAD binding"/>
    <property type="evidence" value="ECO:0007669"/>
    <property type="project" value="TreeGrafter"/>
</dbReference>
<evidence type="ECO:0000256" key="11">
    <source>
        <dbReference type="ARBA" id="ARBA00052986"/>
    </source>
</evidence>
<evidence type="ECO:0000256" key="5">
    <source>
        <dbReference type="ARBA" id="ARBA00022827"/>
    </source>
</evidence>
<proteinExistence type="inferred from homology"/>
<organism evidence="18 19">
    <name type="scientific">Lottia gigantea</name>
    <name type="common">Giant owl limpet</name>
    <dbReference type="NCBI Taxonomy" id="225164"/>
    <lineage>
        <taxon>Eukaryota</taxon>
        <taxon>Metazoa</taxon>
        <taxon>Spiralia</taxon>
        <taxon>Lophotrochozoa</taxon>
        <taxon>Mollusca</taxon>
        <taxon>Gastropoda</taxon>
        <taxon>Patellogastropoda</taxon>
        <taxon>Lottioidea</taxon>
        <taxon>Lottiidae</taxon>
        <taxon>Lottia</taxon>
    </lineage>
</organism>
<comment type="catalytic activity">
    <reaction evidence="9">
        <text>ubiquinone-10 + hydrogen sulfide + sulfite + 2 H(+) = ubiquinol-10 + thiosulfate</text>
        <dbReference type="Rhea" id="RHEA:38359"/>
        <dbReference type="ChEBI" id="CHEBI:15378"/>
        <dbReference type="ChEBI" id="CHEBI:17359"/>
        <dbReference type="ChEBI" id="CHEBI:29919"/>
        <dbReference type="ChEBI" id="CHEBI:33542"/>
        <dbReference type="ChEBI" id="CHEBI:46245"/>
        <dbReference type="ChEBI" id="CHEBI:64183"/>
    </reaction>
    <physiologicalReaction direction="left-to-right" evidence="9">
        <dbReference type="Rhea" id="RHEA:38360"/>
    </physiologicalReaction>
</comment>
<comment type="function">
    <text evidence="12">Catalyzes the oxidation of hydrogen sulfide with the help of a quinone, such as ubiquinone-10, giving rise to thiosulfate and ultimately to sulfane (molecular sulfur) atoms. Requires an additional electron acceptor; can use sulfite, sulfide or cyanide (in vitro). It is believed the in vivo electron acceptor is glutathione.</text>
</comment>
<evidence type="ECO:0000259" key="17">
    <source>
        <dbReference type="Pfam" id="PF07992"/>
    </source>
</evidence>
<evidence type="ECO:0000256" key="16">
    <source>
        <dbReference type="ARBA" id="ARBA00082958"/>
    </source>
</evidence>
<dbReference type="PANTHER" id="PTHR10632">
    <property type="entry name" value="SULFIDE:QUINONE OXIDOREDUCTASE"/>
    <property type="match status" value="1"/>
</dbReference>
<evidence type="ECO:0000256" key="9">
    <source>
        <dbReference type="ARBA" id="ARBA00051038"/>
    </source>
</evidence>
<dbReference type="SUPFAM" id="SSF51905">
    <property type="entry name" value="FAD/NAD(P)-binding domain"/>
    <property type="match status" value="1"/>
</dbReference>